<comment type="caution">
    <text evidence="2">The sequence shown here is derived from an EMBL/GenBank/DDBJ whole genome shotgun (WGS) entry which is preliminary data.</text>
</comment>
<sequence>MNMHKSGLGMLRCALRSTLLWKCDISTMKLVPLCYKVKSLASTQPRSDKSKALASKSIRYYCHSASDAAKESTAATATTEVPQNEAENNPLLVYLAQCKSPMEVLDELNRYPISVNEIAKIFYKMWQFTKEMPFEQRQREFKLINEHPEFSALCERLTIEAGALENKFLVRTLRVTVNLAVSHDSRVVQTLLRIAQEHLNQFDLDSLCILSRTLHEMKSSNAQPLREAIRLLLLDHIPETSNVKTLTILMKAVGKDSPLELKKQLASKVFSLSSEFTSADHFYVFSGLANIDLNHTPLLDTCSKKLAENLHDYSFTQLLTVLRCCHEGKYRNHTLFSSISKHMADTIDTWRDQQVLKILQPFEKLNFRPVELLDVLAERIIQDPENLPINDLLIALRLFSMANHDLKDIKTECTVNLAVSHDSRVVQTLLRVAQEHLNQFDLKSLRILYGTLHEMKSSNAQPLREAIRLLLLDRFPETSNVATLTTLMYAVGEDSPLELKKQLASKVFSLSSEFTSADHFHIFTGLANIGLNHTPLLDTCSKKLAENLHDYSFTKLLKVLKCCHEVKYRNYTLFSSISKHMADTIDTWRDQQVLKILQPFEKLNFRPVELLDVLAEKIIQDPENLPINDLLIALRLFSMANHDLKDIKTECTVNLAVSHDSRVVQTLLRVAQEHLNQFDLKSLRILYGTLHEMKSSNAQPLREAIRLLLLDRFPETSNVPTLTTLMHAVGEDSPLELKKQLASKVFSLSSEFTSADHFYIFSGLANIGLKHTPLLDTCSKKLAENLHDYSFTQLLTVLKCCHEVKYRNHTLFSSISKHMADTIDTWRDQQVPEILQAFEELNFRPVELLDVLAERIIQDPENLPINKLLIALRGFSMANHDLKDIKTE</sequence>
<dbReference type="InterPro" id="IPR050870">
    <property type="entry name" value="FAST_kinase"/>
</dbReference>
<organism evidence="2 3">
    <name type="scientific">Danionella cerebrum</name>
    <dbReference type="NCBI Taxonomy" id="2873325"/>
    <lineage>
        <taxon>Eukaryota</taxon>
        <taxon>Metazoa</taxon>
        <taxon>Chordata</taxon>
        <taxon>Craniata</taxon>
        <taxon>Vertebrata</taxon>
        <taxon>Euteleostomi</taxon>
        <taxon>Actinopterygii</taxon>
        <taxon>Neopterygii</taxon>
        <taxon>Teleostei</taxon>
        <taxon>Ostariophysi</taxon>
        <taxon>Cypriniformes</taxon>
        <taxon>Danionidae</taxon>
        <taxon>Danioninae</taxon>
        <taxon>Danionella</taxon>
    </lineage>
</organism>
<evidence type="ECO:0000313" key="3">
    <source>
        <dbReference type="Proteomes" id="UP000316079"/>
    </source>
</evidence>
<evidence type="ECO:0000259" key="1">
    <source>
        <dbReference type="Pfam" id="PF26188"/>
    </source>
</evidence>
<dbReference type="GO" id="GO:0035770">
    <property type="term" value="C:ribonucleoprotein granule"/>
    <property type="evidence" value="ECO:0007669"/>
    <property type="project" value="TreeGrafter"/>
</dbReference>
<evidence type="ECO:0000313" key="2">
    <source>
        <dbReference type="EMBL" id="TRY82459.1"/>
    </source>
</evidence>
<dbReference type="GO" id="GO:0003723">
    <property type="term" value="F:RNA binding"/>
    <property type="evidence" value="ECO:0007669"/>
    <property type="project" value="TreeGrafter"/>
</dbReference>
<dbReference type="AlphaFoldDB" id="A0A553PXP5"/>
<name>A0A553PXP5_9TELE</name>
<feature type="domain" description="RNA-editing substrate-binding complex 6 protein" evidence="1">
    <location>
        <begin position="244"/>
        <end position="442"/>
    </location>
</feature>
<dbReference type="InterPro" id="IPR058917">
    <property type="entry name" value="RESC6_dom"/>
</dbReference>
<dbReference type="PANTHER" id="PTHR21228">
    <property type="entry name" value="FAST LEU-RICH DOMAIN-CONTAINING"/>
    <property type="match status" value="1"/>
</dbReference>
<dbReference type="EMBL" id="SRMA01026553">
    <property type="protein sequence ID" value="TRY82459.1"/>
    <property type="molecule type" value="Genomic_DNA"/>
</dbReference>
<dbReference type="OrthoDB" id="9369505at2759"/>
<feature type="domain" description="RNA-editing substrate-binding complex 6 protein" evidence="1">
    <location>
        <begin position="498"/>
        <end position="680"/>
    </location>
</feature>
<accession>A0A553PXP5</accession>
<proteinExistence type="predicted"/>
<protein>
    <recommendedName>
        <fullName evidence="1">RNA-editing substrate-binding complex 6 protein domain-containing protein</fullName>
    </recommendedName>
</protein>
<feature type="domain" description="RNA-editing substrate-binding complex 6 protein" evidence="1">
    <location>
        <begin position="736"/>
        <end position="882"/>
    </location>
</feature>
<reference evidence="2 3" key="1">
    <citation type="journal article" date="2019" name="Sci. Data">
        <title>Hybrid genome assembly and annotation of Danionella translucida.</title>
        <authorList>
            <person name="Kadobianskyi M."/>
            <person name="Schulze L."/>
            <person name="Schuelke M."/>
            <person name="Judkewitz B."/>
        </authorList>
    </citation>
    <scope>NUCLEOTIDE SEQUENCE [LARGE SCALE GENOMIC DNA]</scope>
    <source>
        <strain evidence="2 3">Bolton</strain>
    </source>
</reference>
<gene>
    <name evidence="2" type="ORF">DNTS_032807</name>
</gene>
<dbReference type="GO" id="GO:0000963">
    <property type="term" value="P:mitochondrial RNA processing"/>
    <property type="evidence" value="ECO:0007669"/>
    <property type="project" value="TreeGrafter"/>
</dbReference>
<dbReference type="Pfam" id="PF26188">
    <property type="entry name" value="RESC6"/>
    <property type="match status" value="3"/>
</dbReference>
<dbReference type="GO" id="GO:0044528">
    <property type="term" value="P:regulation of mitochondrial mRNA stability"/>
    <property type="evidence" value="ECO:0007669"/>
    <property type="project" value="TreeGrafter"/>
</dbReference>
<dbReference type="STRING" id="623744.A0A553PXP5"/>
<keyword evidence="3" id="KW-1185">Reference proteome</keyword>
<dbReference type="GO" id="GO:0005759">
    <property type="term" value="C:mitochondrial matrix"/>
    <property type="evidence" value="ECO:0007669"/>
    <property type="project" value="TreeGrafter"/>
</dbReference>
<dbReference type="Proteomes" id="UP000316079">
    <property type="component" value="Unassembled WGS sequence"/>
</dbReference>
<dbReference type="PANTHER" id="PTHR21228:SF1">
    <property type="entry name" value="FAST KINASE DOMAIN-CONTAINING PROTEIN 2, MITOCHONDRIAL"/>
    <property type="match status" value="1"/>
</dbReference>